<evidence type="ECO:0000256" key="1">
    <source>
        <dbReference type="ARBA" id="ARBA00022679"/>
    </source>
</evidence>
<accession>A0A1B1KF93</accession>
<sequence>MTNSTVNALSADAWDASSNSAALPPRTGALTDIRVVDLSRVLAGPLCGQMLADHGADVTKVEPPAGDETRGWGPPFVREDHSTYFDGLNRNKRNISVDLRIEEGQQLLRRMLAEADVVIENFKAGTLERWGLGDEVLAAEFPRLVHCRITGYGTDGPLGGAPGYDAVLQALSGLMSINGEADGEAMRIGIPLVDIITGLNAMNGILMALHVRRETGRGQLVDLALLDNAVSILHPHAGKWFATGVAPERTGVAHPTICPYETFICSDGPFFIGAGNDRQFRSLANALDAPGLAEDPRFTTNTDRMANAVQLRKVLGGLIGGWQREALAAALRLAGVPSGAVNNVGEALNLPQVRHRKMVIECDGYRGIGVPVKLSESPGSVRFGPRHRGADTDAVLAELGLSENEVACLRGSGVLPE</sequence>
<dbReference type="SUPFAM" id="SSF89796">
    <property type="entry name" value="CoA-transferase family III (CaiB/BaiF)"/>
    <property type="match status" value="1"/>
</dbReference>
<dbReference type="Proteomes" id="UP000186108">
    <property type="component" value="Chromosome"/>
</dbReference>
<dbReference type="PATRIC" id="fig|37919.13.peg.6970"/>
<dbReference type="EMBL" id="CP009111">
    <property type="protein sequence ID" value="ANS31268.1"/>
    <property type="molecule type" value="Genomic_DNA"/>
</dbReference>
<evidence type="ECO:0000313" key="3">
    <source>
        <dbReference type="Proteomes" id="UP000186108"/>
    </source>
</evidence>
<dbReference type="AlphaFoldDB" id="A0A1B1KF93"/>
<dbReference type="PANTHER" id="PTHR48207:SF3">
    <property type="entry name" value="SUCCINATE--HYDROXYMETHYLGLUTARATE COA-TRANSFERASE"/>
    <property type="match status" value="1"/>
</dbReference>
<dbReference type="InterPro" id="IPR003673">
    <property type="entry name" value="CoA-Trfase_fam_III"/>
</dbReference>
<dbReference type="Gene3D" id="3.40.50.10540">
    <property type="entry name" value="Crotonobetainyl-coa:carnitine coa-transferase, domain 1"/>
    <property type="match status" value="1"/>
</dbReference>
<dbReference type="GO" id="GO:0008410">
    <property type="term" value="F:CoA-transferase activity"/>
    <property type="evidence" value="ECO:0007669"/>
    <property type="project" value="TreeGrafter"/>
</dbReference>
<dbReference type="InterPro" id="IPR044855">
    <property type="entry name" value="CoA-Trfase_III_dom3_sf"/>
</dbReference>
<dbReference type="RefSeq" id="WP_065492525.1">
    <property type="nucleotide sequence ID" value="NZ_CP009111.1"/>
</dbReference>
<protein>
    <submittedName>
        <fullName evidence="2">Formyl CoA transferase</fullName>
    </submittedName>
</protein>
<gene>
    <name evidence="2" type="ORF">R1CP_33225</name>
</gene>
<proteinExistence type="predicted"/>
<dbReference type="InterPro" id="IPR023606">
    <property type="entry name" value="CoA-Trfase_III_dom_1_sf"/>
</dbReference>
<organism evidence="2 3">
    <name type="scientific">Rhodococcus opacus</name>
    <name type="common">Nocardia opaca</name>
    <dbReference type="NCBI Taxonomy" id="37919"/>
    <lineage>
        <taxon>Bacteria</taxon>
        <taxon>Bacillati</taxon>
        <taxon>Actinomycetota</taxon>
        <taxon>Actinomycetes</taxon>
        <taxon>Mycobacteriales</taxon>
        <taxon>Nocardiaceae</taxon>
        <taxon>Rhodococcus</taxon>
    </lineage>
</organism>
<reference evidence="2 3" key="1">
    <citation type="submission" date="2014-07" db="EMBL/GenBank/DDBJ databases">
        <authorList>
            <person name="Zhang J.E."/>
            <person name="Yang H."/>
            <person name="Guo J."/>
            <person name="Deng Z."/>
            <person name="Luo H."/>
            <person name="Luo M."/>
            <person name="Zhao B."/>
        </authorList>
    </citation>
    <scope>NUCLEOTIDE SEQUENCE [LARGE SCALE GENOMIC DNA]</scope>
    <source>
        <strain evidence="2 3">1CP</strain>
    </source>
</reference>
<keyword evidence="1 2" id="KW-0808">Transferase</keyword>
<dbReference type="InterPro" id="IPR050483">
    <property type="entry name" value="CoA-transferase_III_domain"/>
</dbReference>
<dbReference type="Pfam" id="PF02515">
    <property type="entry name" value="CoA_transf_3"/>
    <property type="match status" value="1"/>
</dbReference>
<evidence type="ECO:0000313" key="2">
    <source>
        <dbReference type="EMBL" id="ANS31268.1"/>
    </source>
</evidence>
<dbReference type="PANTHER" id="PTHR48207">
    <property type="entry name" value="SUCCINATE--HYDROXYMETHYLGLUTARATE COA-TRANSFERASE"/>
    <property type="match status" value="1"/>
</dbReference>
<dbReference type="Gene3D" id="3.30.1540.10">
    <property type="entry name" value="formyl-coa transferase, domain 3"/>
    <property type="match status" value="1"/>
</dbReference>
<name>A0A1B1KF93_RHOOP</name>